<dbReference type="InterPro" id="IPR036265">
    <property type="entry name" value="HIT-like_sf"/>
</dbReference>
<keyword evidence="4" id="KW-0808">Transferase</keyword>
<dbReference type="Pfam" id="PF09830">
    <property type="entry name" value="ATP_transf"/>
    <property type="match status" value="1"/>
</dbReference>
<feature type="compositionally biased region" description="Basic and acidic residues" evidence="1">
    <location>
        <begin position="71"/>
        <end position="88"/>
    </location>
</feature>
<dbReference type="InterPro" id="IPR045759">
    <property type="entry name" value="Ap4A_phos1/2_N"/>
</dbReference>
<dbReference type="SUPFAM" id="SSF54197">
    <property type="entry name" value="HIT-like"/>
    <property type="match status" value="1"/>
</dbReference>
<feature type="domain" description="ATP adenylyltransferase C-terminal" evidence="2">
    <location>
        <begin position="242"/>
        <end position="372"/>
    </location>
</feature>
<feature type="region of interest" description="Disordered" evidence="1">
    <location>
        <begin position="61"/>
        <end position="88"/>
    </location>
</feature>
<protein>
    <submittedName>
        <fullName evidence="4">Related to APA2 - ATP adenylyltransferase II</fullName>
    </submittedName>
</protein>
<sequence>MPIPDSDLKSLASEVKSKFNVAIADGDAFFYPSEKITLQESQASGVLWQIRTVPALLKKPKAAASSTSDTDGSKGEEAEKKKADGKVEQNKSDVFAPPYVPNLLVKELGEHVMLLNKFCVVPQHFLMVTREFASQDLPPSPETLALAYRIVSAHRAGGSNTELLGFYNCGATAGASQPHRHLQFVQCPPLDTTSSEAISSHRLSEEDQDKIIESDYKVPVESLLERIEKDGKEEDSVHALPLPWQHFVALLNPTAAMKKDEGEMERYIGNKFMGLLDALFRARMFAKTEGKEASGRPAFNVLITKRAMHLIPRSREEYTALPGKGDAEGKIGNLSINSLGYAGFMLSRSIEEQEALKVVPGGVEEVLKVTGVAPVEDVTVQAGLPTTNM</sequence>
<dbReference type="InterPro" id="IPR043171">
    <property type="entry name" value="Ap4A_phos1/2-like"/>
</dbReference>
<dbReference type="PANTHER" id="PTHR42746:SF2">
    <property type="entry name" value="DIADENOSINE 5',5'''-P1,P4-TETRAPHOSPHATE PHOSPHORYLASE 2-RELATED"/>
    <property type="match status" value="1"/>
</dbReference>
<accession>A0A5C3E8K6</accession>
<feature type="domain" description="Ap4A phosphorylase 1/2 N-terminal" evidence="3">
    <location>
        <begin position="41"/>
        <end position="191"/>
    </location>
</feature>
<evidence type="ECO:0000259" key="3">
    <source>
        <dbReference type="Pfam" id="PF19327"/>
    </source>
</evidence>
<dbReference type="GO" id="GO:0004780">
    <property type="term" value="F:sulfate adenylyltransferase (ADP) activity"/>
    <property type="evidence" value="ECO:0007669"/>
    <property type="project" value="TreeGrafter"/>
</dbReference>
<dbReference type="PANTHER" id="PTHR42746">
    <property type="entry name" value="DIADENOSINE 5',5'''-P1,P4-TETRAPHOSPHATE PHOSPHORYLASE"/>
    <property type="match status" value="1"/>
</dbReference>
<keyword evidence="5" id="KW-1185">Reference proteome</keyword>
<dbReference type="InterPro" id="IPR053364">
    <property type="entry name" value="Fork-head_TF_regulator"/>
</dbReference>
<dbReference type="GO" id="GO:0009164">
    <property type="term" value="P:nucleoside catabolic process"/>
    <property type="evidence" value="ECO:0007669"/>
    <property type="project" value="TreeGrafter"/>
</dbReference>
<dbReference type="GO" id="GO:0008796">
    <property type="term" value="F:bis(5'-nucleosyl)-tetraphosphatase activity"/>
    <property type="evidence" value="ECO:0007669"/>
    <property type="project" value="TreeGrafter"/>
</dbReference>
<keyword evidence="4" id="KW-0548">Nucleotidyltransferase</keyword>
<evidence type="ECO:0000313" key="4">
    <source>
        <dbReference type="EMBL" id="SPO26798.1"/>
    </source>
</evidence>
<dbReference type="AlphaFoldDB" id="A0A5C3E8K6"/>
<dbReference type="OrthoDB" id="10267950at2759"/>
<dbReference type="Proteomes" id="UP000324022">
    <property type="component" value="Unassembled WGS sequence"/>
</dbReference>
<dbReference type="Pfam" id="PF19327">
    <property type="entry name" value="Ap4A_phos_N"/>
    <property type="match status" value="1"/>
</dbReference>
<gene>
    <name evidence="4" type="ORF">UTRI_04110_B</name>
</gene>
<evidence type="ECO:0000313" key="5">
    <source>
        <dbReference type="Proteomes" id="UP000324022"/>
    </source>
</evidence>
<evidence type="ECO:0000256" key="1">
    <source>
        <dbReference type="SAM" id="MobiDB-lite"/>
    </source>
</evidence>
<name>A0A5C3E8K6_9BASI</name>
<evidence type="ECO:0000259" key="2">
    <source>
        <dbReference type="Pfam" id="PF09830"/>
    </source>
</evidence>
<proteinExistence type="predicted"/>
<dbReference type="GO" id="GO:0003877">
    <property type="term" value="F:ATP:ADP adenylyltransferase activity"/>
    <property type="evidence" value="ECO:0007669"/>
    <property type="project" value="InterPro"/>
</dbReference>
<dbReference type="GO" id="GO:0009165">
    <property type="term" value="P:nucleotide biosynthetic process"/>
    <property type="evidence" value="ECO:0007669"/>
    <property type="project" value="TreeGrafter"/>
</dbReference>
<reference evidence="4 5" key="1">
    <citation type="submission" date="2018-03" db="EMBL/GenBank/DDBJ databases">
        <authorList>
            <person name="Guldener U."/>
        </authorList>
    </citation>
    <scope>NUCLEOTIDE SEQUENCE [LARGE SCALE GENOMIC DNA]</scope>
    <source>
        <strain evidence="4 5">NBRC100155</strain>
    </source>
</reference>
<feature type="compositionally biased region" description="Low complexity" evidence="1">
    <location>
        <begin position="61"/>
        <end position="70"/>
    </location>
</feature>
<dbReference type="Gene3D" id="3.30.428.70">
    <property type="match status" value="1"/>
</dbReference>
<dbReference type="EMBL" id="OOIN01000015">
    <property type="protein sequence ID" value="SPO26798.1"/>
    <property type="molecule type" value="Genomic_DNA"/>
</dbReference>
<organism evidence="4 5">
    <name type="scientific">Ustilago trichophora</name>
    <dbReference type="NCBI Taxonomy" id="86804"/>
    <lineage>
        <taxon>Eukaryota</taxon>
        <taxon>Fungi</taxon>
        <taxon>Dikarya</taxon>
        <taxon>Basidiomycota</taxon>
        <taxon>Ustilaginomycotina</taxon>
        <taxon>Ustilaginomycetes</taxon>
        <taxon>Ustilaginales</taxon>
        <taxon>Ustilaginaceae</taxon>
        <taxon>Ustilago</taxon>
    </lineage>
</organism>
<dbReference type="InterPro" id="IPR019200">
    <property type="entry name" value="ATP_adenylylTrfase_C"/>
</dbReference>